<dbReference type="PIRSF" id="PIRSF011409">
    <property type="entry name" value="HObutyrate_olig_hydrol"/>
    <property type="match status" value="1"/>
</dbReference>
<comment type="function">
    <text evidence="2">Participates in the degradation of poly-3-hydroxybutyrate (PHB). It works downstream of poly(3-hydroxybutyrate) depolymerase, hydrolyzing D(-)-3-hydroxybutyrate oligomers of various length (3HB-oligomers) into 3HB-monomers.</text>
</comment>
<evidence type="ECO:0000313" key="4">
    <source>
        <dbReference type="Proteomes" id="UP000199517"/>
    </source>
</evidence>
<name>A0A1I1TGT8_9BURK</name>
<gene>
    <name evidence="3" type="ORF">SAMN04489710_103244</name>
</gene>
<dbReference type="GO" id="GO:0047989">
    <property type="term" value="F:hydroxybutyrate-dimer hydrolase activity"/>
    <property type="evidence" value="ECO:0007669"/>
    <property type="project" value="UniProtKB-UniRule"/>
</dbReference>
<dbReference type="Proteomes" id="UP000199517">
    <property type="component" value="Unassembled WGS sequence"/>
</dbReference>
<feature type="signal peptide" evidence="2">
    <location>
        <begin position="1"/>
        <end position="21"/>
    </location>
</feature>
<organism evidence="3 4">
    <name type="scientific">Paracidovorax konjaci</name>
    <dbReference type="NCBI Taxonomy" id="32040"/>
    <lineage>
        <taxon>Bacteria</taxon>
        <taxon>Pseudomonadati</taxon>
        <taxon>Pseudomonadota</taxon>
        <taxon>Betaproteobacteria</taxon>
        <taxon>Burkholderiales</taxon>
        <taxon>Comamonadaceae</taxon>
        <taxon>Paracidovorax</taxon>
    </lineage>
</organism>
<dbReference type="OrthoDB" id="4294477at2"/>
<keyword evidence="2" id="KW-0964">Secreted</keyword>
<dbReference type="Pfam" id="PF10605">
    <property type="entry name" value="3HBOH"/>
    <property type="match status" value="1"/>
</dbReference>
<keyword evidence="1 2" id="KW-0378">Hydrolase</keyword>
<evidence type="ECO:0000256" key="1">
    <source>
        <dbReference type="ARBA" id="ARBA00022801"/>
    </source>
</evidence>
<accession>A0A1I1TGT8</accession>
<keyword evidence="4" id="KW-1185">Reference proteome</keyword>
<dbReference type="GO" id="GO:0005615">
    <property type="term" value="C:extracellular space"/>
    <property type="evidence" value="ECO:0007669"/>
    <property type="project" value="InterPro"/>
</dbReference>
<comment type="subcellular location">
    <subcellularLocation>
        <location evidence="2">Secreted</location>
    </subcellularLocation>
</comment>
<comment type="similarity">
    <text evidence="2">Belongs to the D-(-)-3-hydroxybutyrate oligomer hydrolase family.</text>
</comment>
<feature type="active site" description="Charge relay system" evidence="2">
    <location>
        <position position="306"/>
    </location>
</feature>
<dbReference type="InterPro" id="IPR016582">
    <property type="entry name" value="OHBut_olig_hydro_put"/>
</dbReference>
<feature type="chain" id="PRO_5011800969" description="D-(-)-3-hydroxybutyrate oligomer hydrolase" evidence="2">
    <location>
        <begin position="22"/>
        <end position="710"/>
    </location>
</feature>
<sequence length="710" mass="73382" precursor="true">MNHKKTIAPLLLSALAVSSCGGGGSGASLDFDFNARPTYLNDIRQTTYDGVGDDLLTAGMGRTGLQDDQAPGYEGSQPTAEELRRNAIYTNYRALVDTTTAGGYGTLYGPNIDAQGRVGSGEGKVAGLEAIAYSDDGTGRRNITLMVQVPDGFDRSRPCIVTATSSGSSGIYGGISTGEWGLKRGCAVAYTDKGTGTSPHDLQTDTVALVDGTRTTATLAGTRAAFNAGLSAADLAAFNAATPQRLAFKHAHSGQNPEKDWGSATLQAVEFAFYVINERFGDRSPGGQPLRSFQPSNTTVIASSLSNGGGAAIAAAELDTQGLIDGVAVSEPSVQLPANAGVTVQRGGRTVAVNGRPLIDYVTQAHLYQSCAALAPSLASTPFAATFAIRFADPAFPAAANRCAGLRAQGLLTATSTNAQAEEALARLVSYGWEPESGALHASLAAFEVAPAIAVTYANALSRSSVKDNLCGYSFATTSSIGAVGPTPSTVLADMFSTGNGIPPTAGVQIVNNRSRGVPVRDVFSFNTAGVPTWNLEGALCLRNLLTGTDAAAQRLQAGLDETRRNGNLRGKPAIIVHGRDDALLPVNHTSRPYAALNRRVEGSASRLRYIEVTNAQHFDGFIGLTAALPGYDSRYVPLHVYLNRALDAMYEHLVNGQALPPSQVVRTVPRGGTPGGAPAITAANVPPIAATPAAANAITVTSGAISVPD</sequence>
<dbReference type="PROSITE" id="PS51257">
    <property type="entry name" value="PROKAR_LIPOPROTEIN"/>
    <property type="match status" value="1"/>
</dbReference>
<dbReference type="HAMAP" id="MF_01906">
    <property type="entry name" value="3HBOH"/>
    <property type="match status" value="1"/>
</dbReference>
<dbReference type="STRING" id="32040.SAMN04489710_103244"/>
<dbReference type="UniPathway" id="UPA00863"/>
<dbReference type="AlphaFoldDB" id="A0A1I1TGT8"/>
<dbReference type="GO" id="GO:0019605">
    <property type="term" value="P:butyrate metabolic process"/>
    <property type="evidence" value="ECO:0007669"/>
    <property type="project" value="UniProtKB-UniRule"/>
</dbReference>
<dbReference type="RefSeq" id="WP_092950338.1">
    <property type="nucleotide sequence ID" value="NZ_FOMQ01000003.1"/>
</dbReference>
<keyword evidence="2" id="KW-0732">Signal</keyword>
<proteinExistence type="inferred from homology"/>
<evidence type="ECO:0000256" key="2">
    <source>
        <dbReference type="HAMAP-Rule" id="MF_01906"/>
    </source>
</evidence>
<protein>
    <recommendedName>
        <fullName evidence="2">D-(-)-3-hydroxybutyrate oligomer hydrolase</fullName>
        <shortName evidence="2">3HB-oligomer hydrolase</shortName>
        <shortName evidence="2">3HBOH</shortName>
        <ecNumber evidence="2">3.1.1.22</ecNumber>
    </recommendedName>
</protein>
<dbReference type="EC" id="3.1.1.22" evidence="2"/>
<evidence type="ECO:0000313" key="3">
    <source>
        <dbReference type="EMBL" id="SFD55633.1"/>
    </source>
</evidence>
<reference evidence="4" key="1">
    <citation type="submission" date="2016-10" db="EMBL/GenBank/DDBJ databases">
        <authorList>
            <person name="Varghese N."/>
            <person name="Submissions S."/>
        </authorList>
    </citation>
    <scope>NUCLEOTIDE SEQUENCE [LARGE SCALE GENOMIC DNA]</scope>
    <source>
        <strain evidence="4">DSM 7481</strain>
    </source>
</reference>
<comment type="catalytic activity">
    <reaction evidence="2">
        <text>(3R)-hydroxybutanoate dimer + H2O = 2 (R)-3-hydroxybutanoate + H(+)</text>
        <dbReference type="Rhea" id="RHEA:10172"/>
        <dbReference type="ChEBI" id="CHEBI:10979"/>
        <dbReference type="ChEBI" id="CHEBI:10983"/>
        <dbReference type="ChEBI" id="CHEBI:15377"/>
        <dbReference type="ChEBI" id="CHEBI:15378"/>
        <dbReference type="EC" id="3.1.1.22"/>
    </reaction>
</comment>
<comment type="pathway">
    <text evidence="2">Lipid metabolism; butanoate metabolism.</text>
</comment>
<dbReference type="EMBL" id="FOMQ01000003">
    <property type="protein sequence ID" value="SFD55633.1"/>
    <property type="molecule type" value="Genomic_DNA"/>
</dbReference>
<dbReference type="ESTHER" id="9burk-a0a1i1tgt8">
    <property type="family name" value="OHBut_olig_hydro_put"/>
</dbReference>